<evidence type="ECO:0000313" key="2">
    <source>
        <dbReference type="Proteomes" id="UP001595692"/>
    </source>
</evidence>
<proteinExistence type="predicted"/>
<comment type="caution">
    <text evidence="1">The sequence shown here is derived from an EMBL/GenBank/DDBJ whole genome shotgun (WGS) entry which is preliminary data.</text>
</comment>
<evidence type="ECO:0000313" key="1">
    <source>
        <dbReference type="EMBL" id="MFC3913626.1"/>
    </source>
</evidence>
<dbReference type="EMBL" id="JBHSAF010000008">
    <property type="protein sequence ID" value="MFC3913626.1"/>
    <property type="molecule type" value="Genomic_DNA"/>
</dbReference>
<gene>
    <name evidence="1" type="ORF">ACFOSS_09115</name>
</gene>
<organism evidence="1 2">
    <name type="scientific">Pseudaeromonas sharmana</name>
    <dbReference type="NCBI Taxonomy" id="328412"/>
    <lineage>
        <taxon>Bacteria</taxon>
        <taxon>Pseudomonadati</taxon>
        <taxon>Pseudomonadota</taxon>
        <taxon>Gammaproteobacteria</taxon>
        <taxon>Aeromonadales</taxon>
        <taxon>Aeromonadaceae</taxon>
        <taxon>Pseudaeromonas</taxon>
    </lineage>
</organism>
<reference evidence="2" key="1">
    <citation type="journal article" date="2019" name="Int. J. Syst. Evol. Microbiol.">
        <title>The Global Catalogue of Microorganisms (GCM) 10K type strain sequencing project: providing services to taxonomists for standard genome sequencing and annotation.</title>
        <authorList>
            <consortium name="The Broad Institute Genomics Platform"/>
            <consortium name="The Broad Institute Genome Sequencing Center for Infectious Disease"/>
            <person name="Wu L."/>
            <person name="Ma J."/>
        </authorList>
    </citation>
    <scope>NUCLEOTIDE SEQUENCE [LARGE SCALE GENOMIC DNA]</scope>
    <source>
        <strain evidence="2">CCUG 54939</strain>
    </source>
</reference>
<accession>A0ABV8CP91</accession>
<sequence length="67" mass="7787">MNTHYAREQLAETCRQIGADFTYDEAEGEARACIMLGLHWWTLVASTDGDDQLWCCQLQQLKQAQWH</sequence>
<name>A0ABV8CP91_9GAMM</name>
<protein>
    <submittedName>
        <fullName evidence="1">Uncharacterized protein</fullName>
    </submittedName>
</protein>
<keyword evidence="2" id="KW-1185">Reference proteome</keyword>
<dbReference type="Proteomes" id="UP001595692">
    <property type="component" value="Unassembled WGS sequence"/>
</dbReference>
<dbReference type="RefSeq" id="WP_377152020.1">
    <property type="nucleotide sequence ID" value="NZ_JBHSAF010000008.1"/>
</dbReference>